<comment type="similarity">
    <text evidence="1">Belongs to the 'phage' integrase family.</text>
</comment>
<dbReference type="InterPro" id="IPR010998">
    <property type="entry name" value="Integrase_recombinase_N"/>
</dbReference>
<dbReference type="Gene3D" id="1.10.150.130">
    <property type="match status" value="1"/>
</dbReference>
<dbReference type="InterPro" id="IPR002104">
    <property type="entry name" value="Integrase_catalytic"/>
</dbReference>
<dbReference type="RefSeq" id="WP_420041758.1">
    <property type="nucleotide sequence ID" value="NZ_CP128986.1"/>
</dbReference>
<dbReference type="GO" id="GO:0015074">
    <property type="term" value="P:DNA integration"/>
    <property type="evidence" value="ECO:0007669"/>
    <property type="project" value="UniProtKB-KW"/>
</dbReference>
<feature type="domain" description="Core-binding (CB)" evidence="7">
    <location>
        <begin position="50"/>
        <end position="140"/>
    </location>
</feature>
<evidence type="ECO:0000256" key="2">
    <source>
        <dbReference type="ARBA" id="ARBA00022908"/>
    </source>
</evidence>
<dbReference type="InterPro" id="IPR044068">
    <property type="entry name" value="CB"/>
</dbReference>
<name>A0AA97CWK5_9ACTN</name>
<dbReference type="Pfam" id="PF14659">
    <property type="entry name" value="Phage_int_SAM_3"/>
    <property type="match status" value="1"/>
</dbReference>
<organism evidence="8">
    <name type="scientific">Gordonia sp. MP11Mi</name>
    <dbReference type="NCBI Taxonomy" id="3022769"/>
    <lineage>
        <taxon>Bacteria</taxon>
        <taxon>Bacillati</taxon>
        <taxon>Actinomycetota</taxon>
        <taxon>Actinomycetes</taxon>
        <taxon>Mycobacteriales</taxon>
        <taxon>Gordoniaceae</taxon>
        <taxon>Gordonia</taxon>
    </lineage>
</organism>
<dbReference type="PROSITE" id="PS51898">
    <property type="entry name" value="TYR_RECOMBINASE"/>
    <property type="match status" value="1"/>
</dbReference>
<dbReference type="SUPFAM" id="SSF56349">
    <property type="entry name" value="DNA breaking-rejoining enzymes"/>
    <property type="match status" value="1"/>
</dbReference>
<evidence type="ECO:0000259" key="6">
    <source>
        <dbReference type="PROSITE" id="PS51898"/>
    </source>
</evidence>
<dbReference type="PANTHER" id="PTHR30349">
    <property type="entry name" value="PHAGE INTEGRASE-RELATED"/>
    <property type="match status" value="1"/>
</dbReference>
<sequence>MRVPVDPEDPDAGSRFASGGGFLTADAADDALDDAKRKLRQRIKFARDVPTVATYVGAWIDGRQLERSTVAGYKRLTRNHITPQLGEITLDKLTATRIAKHYRQLAKDGRRDGSNAGKPLSANTIAKVHAVLAAALDAAVSEGYIAVNPARKRDIVQPPTGRAIRSQRPEMQVWTAAQLNAFLSWSRDTYDDPMYPLWAFIAHTGVRRSEALALRWADVDMKHGRVSIRRALDTTQRGVVKLTKSAGARVVDVDADTVSLLKSWRKTLGKLSLERMQADAYVFGNLRDGSTRSPNEVSRRWRTRVEAARGTLDDELPTIRLHDLRHTHASLLLALGVPVKVVSERLGHASATITLDVYSHVLPGQGREAAELLAAAVRSPS</sequence>
<proteinExistence type="inferred from homology"/>
<dbReference type="Pfam" id="PF00589">
    <property type="entry name" value="Phage_integrase"/>
    <property type="match status" value="1"/>
</dbReference>
<gene>
    <name evidence="8" type="primary">intQ</name>
    <name evidence="8" type="ORF">MP11Mi_16200</name>
</gene>
<evidence type="ECO:0000256" key="4">
    <source>
        <dbReference type="ARBA" id="ARBA00023172"/>
    </source>
</evidence>
<dbReference type="PANTHER" id="PTHR30349:SF64">
    <property type="entry name" value="PROPHAGE INTEGRASE INTD-RELATED"/>
    <property type="match status" value="1"/>
</dbReference>
<keyword evidence="4" id="KW-0233">DNA recombination</keyword>
<evidence type="ECO:0000256" key="1">
    <source>
        <dbReference type="ARBA" id="ARBA00008857"/>
    </source>
</evidence>
<protein>
    <submittedName>
        <fullName evidence="8">Defective protein IntQ</fullName>
    </submittedName>
</protein>
<keyword evidence="2" id="KW-0229">DNA integration</keyword>
<dbReference type="GO" id="GO:0006310">
    <property type="term" value="P:DNA recombination"/>
    <property type="evidence" value="ECO:0007669"/>
    <property type="project" value="UniProtKB-KW"/>
</dbReference>
<evidence type="ECO:0000313" key="8">
    <source>
        <dbReference type="EMBL" id="WOC12532.1"/>
    </source>
</evidence>
<reference evidence="8" key="1">
    <citation type="submission" date="2023-06" db="EMBL/GenBank/DDBJ databases">
        <title>Gordonia sp. nov. and Pseudochrobactrum sp. nov., two species isolated from the burying beetle Nicrophorus vespilloides.</title>
        <authorList>
            <person name="Poehlein A."/>
            <person name="Guzman J."/>
            <person name="Daniel R."/>
            <person name="Vilcinskas A."/>
        </authorList>
    </citation>
    <scope>NUCLEOTIDE SEQUENCE</scope>
    <source>
        <strain evidence="8">MP11Mi</strain>
    </source>
</reference>
<dbReference type="InterPro" id="IPR013762">
    <property type="entry name" value="Integrase-like_cat_sf"/>
</dbReference>
<dbReference type="AlphaFoldDB" id="A0AA97CWK5"/>
<evidence type="ECO:0000256" key="5">
    <source>
        <dbReference type="PROSITE-ProRule" id="PRU01248"/>
    </source>
</evidence>
<dbReference type="GO" id="GO:0003677">
    <property type="term" value="F:DNA binding"/>
    <property type="evidence" value="ECO:0007669"/>
    <property type="project" value="UniProtKB-UniRule"/>
</dbReference>
<dbReference type="Gene3D" id="1.10.443.10">
    <property type="entry name" value="Intergrase catalytic core"/>
    <property type="match status" value="1"/>
</dbReference>
<evidence type="ECO:0000256" key="3">
    <source>
        <dbReference type="ARBA" id="ARBA00023125"/>
    </source>
</evidence>
<dbReference type="InterPro" id="IPR011010">
    <property type="entry name" value="DNA_brk_join_enz"/>
</dbReference>
<keyword evidence="3 5" id="KW-0238">DNA-binding</keyword>
<dbReference type="InterPro" id="IPR004107">
    <property type="entry name" value="Integrase_SAM-like_N"/>
</dbReference>
<dbReference type="CDD" id="cd01189">
    <property type="entry name" value="INT_ICEBs1_C_like"/>
    <property type="match status" value="1"/>
</dbReference>
<dbReference type="EMBL" id="CP128986">
    <property type="protein sequence ID" value="WOC12532.1"/>
    <property type="molecule type" value="Genomic_DNA"/>
</dbReference>
<dbReference type="InterPro" id="IPR050090">
    <property type="entry name" value="Tyrosine_recombinase_XerCD"/>
</dbReference>
<accession>A0AA97CWK5</accession>
<feature type="domain" description="Tyr recombinase" evidence="6">
    <location>
        <begin position="169"/>
        <end position="371"/>
    </location>
</feature>
<dbReference type="PROSITE" id="PS51900">
    <property type="entry name" value="CB"/>
    <property type="match status" value="1"/>
</dbReference>
<evidence type="ECO:0000259" key="7">
    <source>
        <dbReference type="PROSITE" id="PS51900"/>
    </source>
</evidence>